<evidence type="ECO:0000313" key="1">
    <source>
        <dbReference type="EMBL" id="KAG5854344.1"/>
    </source>
</evidence>
<organism evidence="1 2">
    <name type="scientific">Anguilla anguilla</name>
    <name type="common">European freshwater eel</name>
    <name type="synonym">Muraena anguilla</name>
    <dbReference type="NCBI Taxonomy" id="7936"/>
    <lineage>
        <taxon>Eukaryota</taxon>
        <taxon>Metazoa</taxon>
        <taxon>Chordata</taxon>
        <taxon>Craniata</taxon>
        <taxon>Vertebrata</taxon>
        <taxon>Euteleostomi</taxon>
        <taxon>Actinopterygii</taxon>
        <taxon>Neopterygii</taxon>
        <taxon>Teleostei</taxon>
        <taxon>Anguilliformes</taxon>
        <taxon>Anguillidae</taxon>
        <taxon>Anguilla</taxon>
    </lineage>
</organism>
<comment type="caution">
    <text evidence="1">The sequence shown here is derived from an EMBL/GenBank/DDBJ whole genome shotgun (WGS) entry which is preliminary data.</text>
</comment>
<name>A0A9D3MSF1_ANGAN</name>
<sequence length="221" mass="24786">MTTVRDDYDFAAPAALFPPKSWAILRPSRQSAPVCTQQPWSPLEALRYLLHRNASLSMERITSILGDYQSSLIEDPQFLVSEISSLDILQFTTVLHLLFAGRKEQTVLINIDFDVMKASLEDSPGGNRSLFAVAREKCVSALREGFCVDLMGTLLGLSNGEFVEEDFISDLPIDLSDNAFRNLTAVFKDLYDMFSVTTQKAIYKWITQGLQKTSKSSCNLR</sequence>
<accession>A0A9D3MSF1</accession>
<evidence type="ECO:0000313" key="2">
    <source>
        <dbReference type="Proteomes" id="UP001044222"/>
    </source>
</evidence>
<proteinExistence type="predicted"/>
<reference evidence="1" key="1">
    <citation type="submission" date="2021-01" db="EMBL/GenBank/DDBJ databases">
        <title>A chromosome-scale assembly of European eel, Anguilla anguilla.</title>
        <authorList>
            <person name="Henkel C."/>
            <person name="Jong-Raadsen S.A."/>
            <person name="Dufour S."/>
            <person name="Weltzien F.-A."/>
            <person name="Palstra A.P."/>
            <person name="Pelster B."/>
            <person name="Spaink H.P."/>
            <person name="Van Den Thillart G.E."/>
            <person name="Jansen H."/>
            <person name="Zahm M."/>
            <person name="Klopp C."/>
            <person name="Cedric C."/>
            <person name="Louis A."/>
            <person name="Berthelot C."/>
            <person name="Parey E."/>
            <person name="Roest Crollius H."/>
            <person name="Montfort J."/>
            <person name="Robinson-Rechavi M."/>
            <person name="Bucao C."/>
            <person name="Bouchez O."/>
            <person name="Gislard M."/>
            <person name="Lluch J."/>
            <person name="Milhes M."/>
            <person name="Lampietro C."/>
            <person name="Lopez Roques C."/>
            <person name="Donnadieu C."/>
            <person name="Braasch I."/>
            <person name="Desvignes T."/>
            <person name="Postlethwait J."/>
            <person name="Bobe J."/>
            <person name="Guiguen Y."/>
            <person name="Dirks R."/>
        </authorList>
    </citation>
    <scope>NUCLEOTIDE SEQUENCE</scope>
    <source>
        <strain evidence="1">Tag_6206</strain>
        <tissue evidence="1">Liver</tissue>
    </source>
</reference>
<dbReference type="AlphaFoldDB" id="A0A9D3MSF1"/>
<protein>
    <submittedName>
        <fullName evidence="1">Uncharacterized protein</fullName>
    </submittedName>
</protein>
<keyword evidence="2" id="KW-1185">Reference proteome</keyword>
<dbReference type="EMBL" id="JAFIRN010000002">
    <property type="protein sequence ID" value="KAG5854344.1"/>
    <property type="molecule type" value="Genomic_DNA"/>
</dbReference>
<gene>
    <name evidence="1" type="ORF">ANANG_G00036830</name>
</gene>
<dbReference type="Proteomes" id="UP001044222">
    <property type="component" value="Unassembled WGS sequence"/>
</dbReference>